<dbReference type="Gene3D" id="3.40.50.620">
    <property type="entry name" value="HUPs"/>
    <property type="match status" value="1"/>
</dbReference>
<proteinExistence type="predicted"/>
<protein>
    <recommendedName>
        <fullName evidence="3">Cytidyltransferase-like domain-containing protein</fullName>
    </recommendedName>
</protein>
<dbReference type="GO" id="GO:0031210">
    <property type="term" value="F:phosphatidylcholine binding"/>
    <property type="evidence" value="ECO:0007669"/>
    <property type="project" value="TreeGrafter"/>
</dbReference>
<gene>
    <name evidence="1" type="ORF">C5167_049475</name>
</gene>
<sequence length="51" mass="5687">MVAGEDSIGNSLSEKGEVVRVYADGIYDLFHLGHARYLEHSKKSSPPHIYL</sequence>
<dbReference type="Gramene" id="RZC74005">
    <property type="protein sequence ID" value="RZC74005"/>
    <property type="gene ID" value="C5167_049475"/>
</dbReference>
<reference evidence="1 2" key="1">
    <citation type="journal article" date="2018" name="Science">
        <title>The opium poppy genome and morphinan production.</title>
        <authorList>
            <person name="Guo L."/>
            <person name="Winzer T."/>
            <person name="Yang X."/>
            <person name="Li Y."/>
            <person name="Ning Z."/>
            <person name="He Z."/>
            <person name="Teodor R."/>
            <person name="Lu Y."/>
            <person name="Bowser T.A."/>
            <person name="Graham I.A."/>
            <person name="Ye K."/>
        </authorList>
    </citation>
    <scope>NUCLEOTIDE SEQUENCE [LARGE SCALE GENOMIC DNA]</scope>
    <source>
        <strain evidence="2">cv. HN1</strain>
        <tissue evidence="1">Leaves</tissue>
    </source>
</reference>
<dbReference type="Proteomes" id="UP000316621">
    <property type="component" value="Chromosome 8"/>
</dbReference>
<dbReference type="PANTHER" id="PTHR10739">
    <property type="entry name" value="CYTIDYLYLTRANSFERASE"/>
    <property type="match status" value="1"/>
</dbReference>
<dbReference type="EMBL" id="CM010722">
    <property type="protein sequence ID" value="RZC74005.1"/>
    <property type="molecule type" value="Genomic_DNA"/>
</dbReference>
<keyword evidence="2" id="KW-1185">Reference proteome</keyword>
<dbReference type="AlphaFoldDB" id="A0A4Y7KQ45"/>
<dbReference type="STRING" id="3469.A0A4Y7KQ45"/>
<accession>A0A4Y7KQ45</accession>
<evidence type="ECO:0008006" key="3">
    <source>
        <dbReference type="Google" id="ProtNLM"/>
    </source>
</evidence>
<evidence type="ECO:0000313" key="2">
    <source>
        <dbReference type="Proteomes" id="UP000316621"/>
    </source>
</evidence>
<dbReference type="SUPFAM" id="SSF52374">
    <property type="entry name" value="Nucleotidylyl transferase"/>
    <property type="match status" value="1"/>
</dbReference>
<dbReference type="PANTHER" id="PTHR10739:SF13">
    <property type="entry name" value="CHOLINE-PHOSPHATE CYTIDYLYLTRANSFERASE"/>
    <property type="match status" value="1"/>
</dbReference>
<name>A0A4Y7KQ45_PAPSO</name>
<organism evidence="1 2">
    <name type="scientific">Papaver somniferum</name>
    <name type="common">Opium poppy</name>
    <dbReference type="NCBI Taxonomy" id="3469"/>
    <lineage>
        <taxon>Eukaryota</taxon>
        <taxon>Viridiplantae</taxon>
        <taxon>Streptophyta</taxon>
        <taxon>Embryophyta</taxon>
        <taxon>Tracheophyta</taxon>
        <taxon>Spermatophyta</taxon>
        <taxon>Magnoliopsida</taxon>
        <taxon>Ranunculales</taxon>
        <taxon>Papaveraceae</taxon>
        <taxon>Papaveroideae</taxon>
        <taxon>Papaver</taxon>
    </lineage>
</organism>
<evidence type="ECO:0000313" key="1">
    <source>
        <dbReference type="EMBL" id="RZC74005.1"/>
    </source>
</evidence>
<dbReference type="InterPro" id="IPR045049">
    <property type="entry name" value="Pcy1-like"/>
</dbReference>
<dbReference type="InterPro" id="IPR014729">
    <property type="entry name" value="Rossmann-like_a/b/a_fold"/>
</dbReference>
<dbReference type="GO" id="GO:0004105">
    <property type="term" value="F:choline-phosphate cytidylyltransferase activity"/>
    <property type="evidence" value="ECO:0007669"/>
    <property type="project" value="InterPro"/>
</dbReference>